<dbReference type="PANTHER" id="PTHR31419:SF8">
    <property type="entry name" value="PROTEIN PIN-LIKES 2-LIKE"/>
    <property type="match status" value="1"/>
</dbReference>
<feature type="transmembrane region" description="Helical" evidence="7">
    <location>
        <begin position="381"/>
        <end position="402"/>
    </location>
</feature>
<evidence type="ECO:0000256" key="2">
    <source>
        <dbReference type="ARBA" id="ARBA00022692"/>
    </source>
</evidence>
<comment type="subcellular location">
    <subcellularLocation>
        <location evidence="1">Endomembrane system</location>
        <topology evidence="1">Multi-pass membrane protein</topology>
    </subcellularLocation>
</comment>
<dbReference type="GO" id="GO:0009734">
    <property type="term" value="P:auxin-activated signaling pathway"/>
    <property type="evidence" value="ECO:0007669"/>
    <property type="project" value="UniProtKB-KW"/>
</dbReference>
<keyword evidence="9" id="KW-1185">Reference proteome</keyword>
<name>V4ST56_CITCL</name>
<dbReference type="AlphaFoldDB" id="V4ST56"/>
<evidence type="ECO:0000256" key="3">
    <source>
        <dbReference type="ARBA" id="ARBA00022989"/>
    </source>
</evidence>
<dbReference type="Proteomes" id="UP000030687">
    <property type="component" value="Unassembled WGS sequence"/>
</dbReference>
<evidence type="ECO:0000313" key="8">
    <source>
        <dbReference type="EMBL" id="ESR43912.1"/>
    </source>
</evidence>
<feature type="transmembrane region" description="Helical" evidence="7">
    <location>
        <begin position="240"/>
        <end position="263"/>
    </location>
</feature>
<evidence type="ECO:0008006" key="10">
    <source>
        <dbReference type="Google" id="ProtNLM"/>
    </source>
</evidence>
<evidence type="ECO:0000256" key="6">
    <source>
        <dbReference type="SAM" id="MobiDB-lite"/>
    </source>
</evidence>
<feature type="region of interest" description="Disordered" evidence="6">
    <location>
        <begin position="198"/>
        <end position="221"/>
    </location>
</feature>
<dbReference type="GO" id="GO:0012505">
    <property type="term" value="C:endomembrane system"/>
    <property type="evidence" value="ECO:0007669"/>
    <property type="project" value="UniProtKB-SubCell"/>
</dbReference>
<dbReference type="InterPro" id="IPR004776">
    <property type="entry name" value="Mem_transp_PIN-like"/>
</dbReference>
<accession>V4ST56</accession>
<gene>
    <name evidence="8" type="ORF">CICLE_v10013526mg</name>
</gene>
<dbReference type="Gramene" id="ESR43912">
    <property type="protein sequence ID" value="ESR43912"/>
    <property type="gene ID" value="CICLE_v10013526mg"/>
</dbReference>
<dbReference type="InterPro" id="IPR039305">
    <property type="entry name" value="PILS2/6"/>
</dbReference>
<feature type="transmembrane region" description="Helical" evidence="7">
    <location>
        <begin position="313"/>
        <end position="336"/>
    </location>
</feature>
<feature type="transmembrane region" description="Helical" evidence="7">
    <location>
        <begin position="107"/>
        <end position="126"/>
    </location>
</feature>
<organism evidence="8 9">
    <name type="scientific">Citrus clementina</name>
    <name type="common">Clementine</name>
    <name type="synonym">Citrus deliciosa x Citrus sinensis</name>
    <dbReference type="NCBI Taxonomy" id="85681"/>
    <lineage>
        <taxon>Eukaryota</taxon>
        <taxon>Viridiplantae</taxon>
        <taxon>Streptophyta</taxon>
        <taxon>Embryophyta</taxon>
        <taxon>Tracheophyta</taxon>
        <taxon>Spermatophyta</taxon>
        <taxon>Magnoliopsida</taxon>
        <taxon>eudicotyledons</taxon>
        <taxon>Gunneridae</taxon>
        <taxon>Pentapetalae</taxon>
        <taxon>rosids</taxon>
        <taxon>malvids</taxon>
        <taxon>Sapindales</taxon>
        <taxon>Rutaceae</taxon>
        <taxon>Aurantioideae</taxon>
        <taxon>Citrus</taxon>
    </lineage>
</organism>
<proteinExistence type="predicted"/>
<dbReference type="GO" id="GO:0016020">
    <property type="term" value="C:membrane"/>
    <property type="evidence" value="ECO:0007669"/>
    <property type="project" value="InterPro"/>
</dbReference>
<keyword evidence="4 7" id="KW-0472">Membrane</keyword>
<evidence type="ECO:0000256" key="4">
    <source>
        <dbReference type="ARBA" id="ARBA00023136"/>
    </source>
</evidence>
<protein>
    <recommendedName>
        <fullName evidence="10">Auxin efflux carrier component</fullName>
    </recommendedName>
</protein>
<feature type="transmembrane region" description="Helical" evidence="7">
    <location>
        <begin position="12"/>
        <end position="35"/>
    </location>
</feature>
<keyword evidence="3 7" id="KW-1133">Transmembrane helix</keyword>
<dbReference type="EMBL" id="KI536861">
    <property type="protein sequence ID" value="ESR43912.1"/>
    <property type="molecule type" value="Genomic_DNA"/>
</dbReference>
<dbReference type="InParanoid" id="V4ST56"/>
<feature type="transmembrane region" description="Helical" evidence="7">
    <location>
        <begin position="348"/>
        <end position="369"/>
    </location>
</feature>
<dbReference type="Pfam" id="PF03547">
    <property type="entry name" value="Mem_trans"/>
    <property type="match status" value="1"/>
</dbReference>
<evidence type="ECO:0000256" key="7">
    <source>
        <dbReference type="SAM" id="Phobius"/>
    </source>
</evidence>
<keyword evidence="2 7" id="KW-0812">Transmembrane</keyword>
<keyword evidence="5" id="KW-0927">Auxin signaling pathway</keyword>
<evidence type="ECO:0000313" key="9">
    <source>
        <dbReference type="Proteomes" id="UP000030687"/>
    </source>
</evidence>
<feature type="transmembrane region" description="Helical" evidence="7">
    <location>
        <begin position="78"/>
        <end position="100"/>
    </location>
</feature>
<reference evidence="8 9" key="1">
    <citation type="submission" date="2013-10" db="EMBL/GenBank/DDBJ databases">
        <authorList>
            <consortium name="International Citrus Genome Consortium"/>
            <person name="Jenkins J."/>
            <person name="Schmutz J."/>
            <person name="Prochnik S."/>
            <person name="Rokhsar D."/>
            <person name="Gmitter F."/>
            <person name="Ollitrault P."/>
            <person name="Machado M."/>
            <person name="Talon M."/>
            <person name="Wincker P."/>
            <person name="Jaillon O."/>
            <person name="Morgante M."/>
        </authorList>
    </citation>
    <scope>NUCLEOTIDE SEQUENCE</scope>
    <source>
        <strain evidence="9">cv. Clemenules</strain>
    </source>
</reference>
<dbReference type="eggNOG" id="KOG2722">
    <property type="taxonomic scope" value="Eukaryota"/>
</dbReference>
<sequence>MHGSLSSVGEDVFSAVLPLLKLLSIAVFGLTIAHPKLQLVPNDTFKILNKLVFVLFLPCLIFNHLATCISLKNFLLWWFIPVNVLVSTFGLILGYLVTLICRPPPQFFRFTIIMTAFGNTGYIPLAVVSSVWIAYVSFSQWIQVILVYTLVYHMMEPPLAYNYDTEEEEEEINEIEEQPVENSLSRPLLVEADNPALSQTNIPDFESMKDRDSNSPKSTKCMAEPKTVKKIRIIAVHTPISVILQPQTFASVFAVLIGVIPGLKSFVFGGGAPLGFLTDSLDIVAEAAVPSAMLVLGGMLTEGPNESNLGIRTTVGIIIARLLILPLIGMGVIYLADKWNFLIHGDELYRFVIFLQYTTPSAILLAAIANLRAYAASEASALLFWQHVFAIFSLAIYLIIYFKLLLVHA</sequence>
<dbReference type="STRING" id="85681.V4ST56"/>
<dbReference type="KEGG" id="cic:CICLE_v10013526mg"/>
<dbReference type="GO" id="GO:0080162">
    <property type="term" value="P:endoplasmic reticulum to cytosol auxin transport"/>
    <property type="evidence" value="ECO:0007669"/>
    <property type="project" value="InterPro"/>
</dbReference>
<evidence type="ECO:0000256" key="5">
    <source>
        <dbReference type="ARBA" id="ARBA00023294"/>
    </source>
</evidence>
<dbReference type="PANTHER" id="PTHR31419">
    <property type="entry name" value="PROTEIN PIN-LIKES 2"/>
    <property type="match status" value="1"/>
</dbReference>
<evidence type="ECO:0000256" key="1">
    <source>
        <dbReference type="ARBA" id="ARBA00004127"/>
    </source>
</evidence>
<feature type="transmembrane region" description="Helical" evidence="7">
    <location>
        <begin position="47"/>
        <end position="66"/>
    </location>
</feature>